<dbReference type="EMBL" id="CP045875">
    <property type="protein sequence ID" value="QGG47426.1"/>
    <property type="molecule type" value="Genomic_DNA"/>
</dbReference>
<dbReference type="GO" id="GO:0005524">
    <property type="term" value="F:ATP binding"/>
    <property type="evidence" value="ECO:0007669"/>
    <property type="project" value="UniProtKB-KW"/>
</dbReference>
<keyword evidence="2" id="KW-0813">Transport</keyword>
<dbReference type="SUPFAM" id="SSF52540">
    <property type="entry name" value="P-loop containing nucleoside triphosphate hydrolases"/>
    <property type="match status" value="1"/>
</dbReference>
<dbReference type="InterPro" id="IPR017871">
    <property type="entry name" value="ABC_transporter-like_CS"/>
</dbReference>
<dbReference type="Proteomes" id="UP000366051">
    <property type="component" value="Chromosome"/>
</dbReference>
<dbReference type="PROSITE" id="PS50893">
    <property type="entry name" value="ABC_TRANSPORTER_2"/>
    <property type="match status" value="1"/>
</dbReference>
<evidence type="ECO:0000256" key="1">
    <source>
        <dbReference type="ARBA" id="ARBA00005417"/>
    </source>
</evidence>
<dbReference type="GO" id="GO:0015807">
    <property type="term" value="P:L-amino acid transport"/>
    <property type="evidence" value="ECO:0007669"/>
    <property type="project" value="TreeGrafter"/>
</dbReference>
<evidence type="ECO:0000313" key="7">
    <source>
        <dbReference type="EMBL" id="QGG47426.1"/>
    </source>
</evidence>
<keyword evidence="4 7" id="KW-0067">ATP-binding</keyword>
<dbReference type="CDD" id="cd03224">
    <property type="entry name" value="ABC_TM1139_LivF_branched"/>
    <property type="match status" value="1"/>
</dbReference>
<dbReference type="PANTHER" id="PTHR43820">
    <property type="entry name" value="HIGH-AFFINITY BRANCHED-CHAIN AMINO ACID TRANSPORT ATP-BINDING PROTEIN LIVF"/>
    <property type="match status" value="1"/>
</dbReference>
<dbReference type="GO" id="GO:0016887">
    <property type="term" value="F:ATP hydrolysis activity"/>
    <property type="evidence" value="ECO:0007669"/>
    <property type="project" value="InterPro"/>
</dbReference>
<keyword evidence="5" id="KW-0029">Amino-acid transport</keyword>
<keyword evidence="8" id="KW-1185">Reference proteome</keyword>
<dbReference type="Pfam" id="PF00005">
    <property type="entry name" value="ABC_tran"/>
    <property type="match status" value="1"/>
</dbReference>
<dbReference type="RefSeq" id="WP_153724804.1">
    <property type="nucleotide sequence ID" value="NZ_CP045875.1"/>
</dbReference>
<dbReference type="InterPro" id="IPR052156">
    <property type="entry name" value="BCAA_Transport_ATP-bd_LivF"/>
</dbReference>
<protein>
    <submittedName>
        <fullName evidence="7">Branched chain amino acid ABC transporter, ATP-binding protein</fullName>
    </submittedName>
</protein>
<evidence type="ECO:0000256" key="2">
    <source>
        <dbReference type="ARBA" id="ARBA00022448"/>
    </source>
</evidence>
<evidence type="ECO:0000256" key="3">
    <source>
        <dbReference type="ARBA" id="ARBA00022741"/>
    </source>
</evidence>
<evidence type="ECO:0000259" key="6">
    <source>
        <dbReference type="PROSITE" id="PS50893"/>
    </source>
</evidence>
<dbReference type="PIRSF" id="PIRSF039137">
    <property type="entry name" value="ABC_branched_ATPase"/>
    <property type="match status" value="1"/>
</dbReference>
<dbReference type="PANTHER" id="PTHR43820:SF4">
    <property type="entry name" value="HIGH-AFFINITY BRANCHED-CHAIN AMINO ACID TRANSPORT ATP-BINDING PROTEIN LIVF"/>
    <property type="match status" value="1"/>
</dbReference>
<feature type="domain" description="ABC transporter" evidence="6">
    <location>
        <begin position="6"/>
        <end position="238"/>
    </location>
</feature>
<dbReference type="GO" id="GO:0015658">
    <property type="term" value="F:branched-chain amino acid transmembrane transporter activity"/>
    <property type="evidence" value="ECO:0007669"/>
    <property type="project" value="InterPro"/>
</dbReference>
<dbReference type="Gene3D" id="3.40.50.300">
    <property type="entry name" value="P-loop containing nucleotide triphosphate hydrolases"/>
    <property type="match status" value="1"/>
</dbReference>
<dbReference type="AlphaFoldDB" id="A0A5Q2N1F9"/>
<evidence type="ECO:0000313" key="8">
    <source>
        <dbReference type="Proteomes" id="UP000366051"/>
    </source>
</evidence>
<organism evidence="7 8">
    <name type="scientific">Heliorestis convoluta</name>
    <dbReference type="NCBI Taxonomy" id="356322"/>
    <lineage>
        <taxon>Bacteria</taxon>
        <taxon>Bacillati</taxon>
        <taxon>Bacillota</taxon>
        <taxon>Clostridia</taxon>
        <taxon>Eubacteriales</taxon>
        <taxon>Heliobacteriaceae</taxon>
        <taxon>Heliorestis</taxon>
    </lineage>
</organism>
<dbReference type="InterPro" id="IPR027417">
    <property type="entry name" value="P-loop_NTPase"/>
</dbReference>
<proteinExistence type="inferred from homology"/>
<dbReference type="PROSITE" id="PS00211">
    <property type="entry name" value="ABC_TRANSPORTER_1"/>
    <property type="match status" value="1"/>
</dbReference>
<sequence length="249" mass="27311">MMEKVLQVKNLKVAYGPIKALKGIDLEVRQGETVAIIGANGAGKSTLLKTISGLLKPAEGTIEFRGQPLTSMAPHHIVSKGLIHVPEGRAVLGRMTVEDNLLMGAYCRKDEKEIQEDLEKVLALFPILKERFKFQAGNLSGGQQQMLAIGRGMMARPQIMMLDEPSLGLAPIVIKEIFEIIKNLRDKGITVLLVEQNAKQALKVADRGYVLETGRVVLSDSGANLLRSEEVTRAYLGERKDDTRRALTA</sequence>
<comment type="similarity">
    <text evidence="1">Belongs to the ABC transporter superfamily.</text>
</comment>
<dbReference type="SMART" id="SM00382">
    <property type="entry name" value="AAA"/>
    <property type="match status" value="1"/>
</dbReference>
<dbReference type="InterPro" id="IPR030660">
    <property type="entry name" value="ABC_branched_ATPase_LivF/BraG"/>
</dbReference>
<dbReference type="InterPro" id="IPR003593">
    <property type="entry name" value="AAA+_ATPase"/>
</dbReference>
<keyword evidence="3" id="KW-0547">Nucleotide-binding</keyword>
<evidence type="ECO:0000256" key="4">
    <source>
        <dbReference type="ARBA" id="ARBA00022840"/>
    </source>
</evidence>
<name>A0A5Q2N1F9_9FIRM</name>
<dbReference type="OrthoDB" id="9805514at2"/>
<dbReference type="KEGG" id="hcv:FTV88_1279"/>
<reference evidence="8" key="1">
    <citation type="submission" date="2019-11" db="EMBL/GenBank/DDBJ databases">
        <title>Genome sequence of Heliorestis convoluta strain HH, an alkaliphilic and minimalistic phototrophic bacterium from a soda lake in Egypt.</title>
        <authorList>
            <person name="Dewey E.D."/>
            <person name="Stokes L.M."/>
            <person name="Burchell B.M."/>
            <person name="Shaffer K.N."/>
            <person name="Huntington A.M."/>
            <person name="Baker J.M."/>
            <person name="Nadendla S."/>
            <person name="Giglio M.G."/>
            <person name="Touchman J.W."/>
            <person name="Blankenship R.E."/>
            <person name="Madigan M.T."/>
            <person name="Sattley W.M."/>
        </authorList>
    </citation>
    <scope>NUCLEOTIDE SEQUENCE [LARGE SCALE GENOMIC DNA]</scope>
    <source>
        <strain evidence="8">HH</strain>
    </source>
</reference>
<gene>
    <name evidence="7" type="ORF">FTV88_1279</name>
</gene>
<evidence type="ECO:0000256" key="5">
    <source>
        <dbReference type="ARBA" id="ARBA00022970"/>
    </source>
</evidence>
<accession>A0A5Q2N1F9</accession>
<dbReference type="InterPro" id="IPR003439">
    <property type="entry name" value="ABC_transporter-like_ATP-bd"/>
</dbReference>